<dbReference type="InterPro" id="IPR011453">
    <property type="entry name" value="DUF1559"/>
</dbReference>
<evidence type="ECO:0000259" key="1">
    <source>
        <dbReference type="Pfam" id="PF07596"/>
    </source>
</evidence>
<gene>
    <name evidence="2" type="ORF">Pla52o_29270</name>
</gene>
<dbReference type="Pfam" id="PF07963">
    <property type="entry name" value="N_methyl"/>
    <property type="match status" value="1"/>
</dbReference>
<comment type="caution">
    <text evidence="2">The sequence shown here is derived from an EMBL/GenBank/DDBJ whole genome shotgun (WGS) entry which is preliminary data.</text>
</comment>
<dbReference type="Gene3D" id="3.30.700.10">
    <property type="entry name" value="Glycoprotein, Type 4 Pilin"/>
    <property type="match status" value="1"/>
</dbReference>
<dbReference type="InterPro" id="IPR045584">
    <property type="entry name" value="Pilin-like"/>
</dbReference>
<feature type="domain" description="DUF1559" evidence="1">
    <location>
        <begin position="33"/>
        <end position="309"/>
    </location>
</feature>
<dbReference type="InterPro" id="IPR027558">
    <property type="entry name" value="Pre_pil_HX9DG_C"/>
</dbReference>
<proteinExistence type="predicted"/>
<organism evidence="2 3">
    <name type="scientific">Novipirellula galeiformis</name>
    <dbReference type="NCBI Taxonomy" id="2528004"/>
    <lineage>
        <taxon>Bacteria</taxon>
        <taxon>Pseudomonadati</taxon>
        <taxon>Planctomycetota</taxon>
        <taxon>Planctomycetia</taxon>
        <taxon>Pirellulales</taxon>
        <taxon>Pirellulaceae</taxon>
        <taxon>Novipirellula</taxon>
    </lineage>
</organism>
<dbReference type="NCBIfam" id="TIGR02532">
    <property type="entry name" value="IV_pilin_GFxxxE"/>
    <property type="match status" value="1"/>
</dbReference>
<dbReference type="PANTHER" id="PTHR30093:SF2">
    <property type="entry name" value="TYPE II SECRETION SYSTEM PROTEIN H"/>
    <property type="match status" value="1"/>
</dbReference>
<accession>A0A5C6CJ29</accession>
<protein>
    <recommendedName>
        <fullName evidence="1">DUF1559 domain-containing protein</fullName>
    </recommendedName>
</protein>
<dbReference type="NCBIfam" id="TIGR04294">
    <property type="entry name" value="pre_pil_HX9DG"/>
    <property type="match status" value="1"/>
</dbReference>
<name>A0A5C6CJ29_9BACT</name>
<evidence type="ECO:0000313" key="3">
    <source>
        <dbReference type="Proteomes" id="UP000316304"/>
    </source>
</evidence>
<dbReference type="PANTHER" id="PTHR30093">
    <property type="entry name" value="GENERAL SECRETION PATHWAY PROTEIN G"/>
    <property type="match status" value="1"/>
</dbReference>
<dbReference type="AlphaFoldDB" id="A0A5C6CJ29"/>
<dbReference type="EMBL" id="SJPT01000004">
    <property type="protein sequence ID" value="TWU23391.1"/>
    <property type="molecule type" value="Genomic_DNA"/>
</dbReference>
<reference evidence="2 3" key="1">
    <citation type="submission" date="2019-02" db="EMBL/GenBank/DDBJ databases">
        <title>Deep-cultivation of Planctomycetes and their phenomic and genomic characterization uncovers novel biology.</title>
        <authorList>
            <person name="Wiegand S."/>
            <person name="Jogler M."/>
            <person name="Boedeker C."/>
            <person name="Pinto D."/>
            <person name="Vollmers J."/>
            <person name="Rivas-Marin E."/>
            <person name="Kohn T."/>
            <person name="Peeters S.H."/>
            <person name="Heuer A."/>
            <person name="Rast P."/>
            <person name="Oberbeckmann S."/>
            <person name="Bunk B."/>
            <person name="Jeske O."/>
            <person name="Meyerdierks A."/>
            <person name="Storesund J.E."/>
            <person name="Kallscheuer N."/>
            <person name="Luecker S."/>
            <person name="Lage O.M."/>
            <person name="Pohl T."/>
            <person name="Merkel B.J."/>
            <person name="Hornburger P."/>
            <person name="Mueller R.-W."/>
            <person name="Bruemmer F."/>
            <person name="Labrenz M."/>
            <person name="Spormann A.M."/>
            <person name="Op Den Camp H."/>
            <person name="Overmann J."/>
            <person name="Amann R."/>
            <person name="Jetten M.S.M."/>
            <person name="Mascher T."/>
            <person name="Medema M.H."/>
            <person name="Devos D.P."/>
            <person name="Kaster A.-K."/>
            <person name="Ovreas L."/>
            <person name="Rohde M."/>
            <person name="Galperin M.Y."/>
            <person name="Jogler C."/>
        </authorList>
    </citation>
    <scope>NUCLEOTIDE SEQUENCE [LARGE SCALE GENOMIC DNA]</scope>
    <source>
        <strain evidence="2 3">Pla52o</strain>
    </source>
</reference>
<dbReference type="InterPro" id="IPR012902">
    <property type="entry name" value="N_methyl_site"/>
</dbReference>
<dbReference type="SUPFAM" id="SSF54523">
    <property type="entry name" value="Pili subunits"/>
    <property type="match status" value="1"/>
</dbReference>
<sequence>MNNHKRLGFTLVELLVVIAIIGVLVGLLLPAVQSAREAARRMQCSNNLKQIGLALHNYHDTFGTLPLGAHWKTEPSGSAADTPAPESARDAGWGATWLVMILPFMEQQNLADQYDSRLPARHPDNFDVVAAEMGIYRCPSHPIPSNRLTQDYDGFSKANYAGNSGAGRLLRRADATNSALAGIFHVLDRRAAGFRDVLDGTSNVAMTSEVMASNSTGDDRGAWAWATGPLYSGGTGSNCSGTGFHTPNSKTRLDCSHYSSNDQTNVNFGWRSNADSLDAGVAARSFHPGGVLMGLVDGSVRFMTESVDSTTYMNLLARSDGNPIQLD</sequence>
<evidence type="ECO:0000313" key="2">
    <source>
        <dbReference type="EMBL" id="TWU23391.1"/>
    </source>
</evidence>
<dbReference type="RefSeq" id="WP_197169217.1">
    <property type="nucleotide sequence ID" value="NZ_SJPT01000004.1"/>
</dbReference>
<keyword evidence="3" id="KW-1185">Reference proteome</keyword>
<dbReference type="Pfam" id="PF07596">
    <property type="entry name" value="SBP_bac_10"/>
    <property type="match status" value="1"/>
</dbReference>
<dbReference type="Proteomes" id="UP000316304">
    <property type="component" value="Unassembled WGS sequence"/>
</dbReference>